<dbReference type="RefSeq" id="XP_001874471.1">
    <property type="nucleotide sequence ID" value="XM_001874436.1"/>
</dbReference>
<dbReference type="KEGG" id="lbc:LACBIDRAFT_305110"/>
<dbReference type="EMBL" id="DS547092">
    <property type="protein sequence ID" value="EDR13912.1"/>
    <property type="molecule type" value="Genomic_DNA"/>
</dbReference>
<dbReference type="Gene3D" id="3.40.50.300">
    <property type="entry name" value="P-loop containing nucleotide triphosphate hydrolases"/>
    <property type="match status" value="1"/>
</dbReference>
<evidence type="ECO:0000313" key="1">
    <source>
        <dbReference type="EMBL" id="EDR13912.1"/>
    </source>
</evidence>
<dbReference type="AlphaFoldDB" id="B0CTF7"/>
<gene>
    <name evidence="1" type="ORF">LACBIDRAFT_305110</name>
</gene>
<dbReference type="InParanoid" id="B0CTF7"/>
<evidence type="ECO:0000313" key="2">
    <source>
        <dbReference type="Proteomes" id="UP000001194"/>
    </source>
</evidence>
<reference evidence="1 2" key="1">
    <citation type="journal article" date="2008" name="Nature">
        <title>The genome of Laccaria bicolor provides insights into mycorrhizal symbiosis.</title>
        <authorList>
            <person name="Martin F."/>
            <person name="Aerts A."/>
            <person name="Ahren D."/>
            <person name="Brun A."/>
            <person name="Danchin E.G.J."/>
            <person name="Duchaussoy F."/>
            <person name="Gibon J."/>
            <person name="Kohler A."/>
            <person name="Lindquist E."/>
            <person name="Pereda V."/>
            <person name="Salamov A."/>
            <person name="Shapiro H.J."/>
            <person name="Wuyts J."/>
            <person name="Blaudez D."/>
            <person name="Buee M."/>
            <person name="Brokstein P."/>
            <person name="Canbaeck B."/>
            <person name="Cohen D."/>
            <person name="Courty P.E."/>
            <person name="Coutinho P.M."/>
            <person name="Delaruelle C."/>
            <person name="Detter J.C."/>
            <person name="Deveau A."/>
            <person name="DiFazio S."/>
            <person name="Duplessis S."/>
            <person name="Fraissinet-Tachet L."/>
            <person name="Lucic E."/>
            <person name="Frey-Klett P."/>
            <person name="Fourrey C."/>
            <person name="Feussner I."/>
            <person name="Gay G."/>
            <person name="Grimwood J."/>
            <person name="Hoegger P.J."/>
            <person name="Jain P."/>
            <person name="Kilaru S."/>
            <person name="Labbe J."/>
            <person name="Lin Y.C."/>
            <person name="Legue V."/>
            <person name="Le Tacon F."/>
            <person name="Marmeisse R."/>
            <person name="Melayah D."/>
            <person name="Montanini B."/>
            <person name="Muratet M."/>
            <person name="Nehls U."/>
            <person name="Niculita-Hirzel H."/>
            <person name="Oudot-Le Secq M.P."/>
            <person name="Peter M."/>
            <person name="Quesneville H."/>
            <person name="Rajashekar B."/>
            <person name="Reich M."/>
            <person name="Rouhier N."/>
            <person name="Schmutz J."/>
            <person name="Yin T."/>
            <person name="Chalot M."/>
            <person name="Henrissat B."/>
            <person name="Kuees U."/>
            <person name="Lucas S."/>
            <person name="Van de Peer Y."/>
            <person name="Podila G.K."/>
            <person name="Polle A."/>
            <person name="Pukkila P.J."/>
            <person name="Richardson P.M."/>
            <person name="Rouze P."/>
            <person name="Sanders I.R."/>
            <person name="Stajich J.E."/>
            <person name="Tunlid A."/>
            <person name="Tuskan G."/>
            <person name="Grigoriev I.V."/>
        </authorList>
    </citation>
    <scope>NUCLEOTIDE SEQUENCE [LARGE SCALE GENOMIC DNA]</scope>
    <source>
        <strain evidence="2">S238N-H82 / ATCC MYA-4686</strain>
    </source>
</reference>
<organism evidence="2">
    <name type="scientific">Laccaria bicolor (strain S238N-H82 / ATCC MYA-4686)</name>
    <name type="common">Bicoloured deceiver</name>
    <name type="synonym">Laccaria laccata var. bicolor</name>
    <dbReference type="NCBI Taxonomy" id="486041"/>
    <lineage>
        <taxon>Eukaryota</taxon>
        <taxon>Fungi</taxon>
        <taxon>Dikarya</taxon>
        <taxon>Basidiomycota</taxon>
        <taxon>Agaricomycotina</taxon>
        <taxon>Agaricomycetes</taxon>
        <taxon>Agaricomycetidae</taxon>
        <taxon>Agaricales</taxon>
        <taxon>Agaricineae</taxon>
        <taxon>Hydnangiaceae</taxon>
        <taxon>Laccaria</taxon>
    </lineage>
</organism>
<sequence>MQINQCLQTTSDDGEQVLSASRQPIMSVIGSLVKSGCTEVKVKKCRTRVRRARFAEVVPGVVFIVEVHMLDTETTDNNGMTTWDNDDKGQ</sequence>
<name>B0CTF7_LACBS</name>
<dbReference type="GeneID" id="6071065"/>
<dbReference type="InterPro" id="IPR027417">
    <property type="entry name" value="P-loop_NTPase"/>
</dbReference>
<protein>
    <submittedName>
        <fullName evidence="1">Predicted protein</fullName>
    </submittedName>
</protein>
<dbReference type="HOGENOM" id="CLU_2441227_0_0_1"/>
<keyword evidence="2" id="KW-1185">Reference proteome</keyword>
<proteinExistence type="predicted"/>
<accession>B0CTF7</accession>
<dbReference type="Proteomes" id="UP000001194">
    <property type="component" value="Unassembled WGS sequence"/>
</dbReference>